<evidence type="ECO:0008006" key="3">
    <source>
        <dbReference type="Google" id="ProtNLM"/>
    </source>
</evidence>
<protein>
    <recommendedName>
        <fullName evidence="3">DUF4283 domain-containing protein</fullName>
    </recommendedName>
</protein>
<dbReference type="PANTHER" id="PTHR31286:SF179">
    <property type="entry name" value="RNASE H TYPE-1 DOMAIN-CONTAINING PROTEIN"/>
    <property type="match status" value="1"/>
</dbReference>
<dbReference type="PANTHER" id="PTHR31286">
    <property type="entry name" value="GLYCINE-RICH CELL WALL STRUCTURAL PROTEIN 1.8-LIKE"/>
    <property type="match status" value="1"/>
</dbReference>
<gene>
    <name evidence="1" type="ORF">M5K25_012193</name>
</gene>
<keyword evidence="2" id="KW-1185">Reference proteome</keyword>
<evidence type="ECO:0000313" key="1">
    <source>
        <dbReference type="EMBL" id="KAL0917146.1"/>
    </source>
</evidence>
<dbReference type="InterPro" id="IPR040256">
    <property type="entry name" value="At4g02000-like"/>
</dbReference>
<dbReference type="AlphaFoldDB" id="A0ABD0UWY1"/>
<reference evidence="1 2" key="1">
    <citation type="journal article" date="2024" name="Plant Biotechnol. J.">
        <title>Dendrobium thyrsiflorum genome and its molecular insights into genes involved in important horticultural traits.</title>
        <authorList>
            <person name="Chen B."/>
            <person name="Wang J.Y."/>
            <person name="Zheng P.J."/>
            <person name="Li K.L."/>
            <person name="Liang Y.M."/>
            <person name="Chen X.F."/>
            <person name="Zhang C."/>
            <person name="Zhao X."/>
            <person name="He X."/>
            <person name="Zhang G.Q."/>
            <person name="Liu Z.J."/>
            <person name="Xu Q."/>
        </authorList>
    </citation>
    <scope>NUCLEOTIDE SEQUENCE [LARGE SCALE GENOMIC DNA]</scope>
    <source>
        <strain evidence="1">GZMU011</strain>
    </source>
</reference>
<accession>A0ABD0UWY1</accession>
<sequence>MASNLVQLDDPRFLDGKSNSRSFIHALMGSSTSVAFADLKPFSYRGLPSLWISEEVVLALAAPFAFSLVRYFPNHRPSLDSPFVDIFEESPIVPVWFSFPNMCPHFFLPRILHGLGSLFGHPLRTDNATAIGSRPSIDRVLVELDITKRYPDKDANHRPNVACVGDSLDVNMDSHGNVSLTLHNVVVIGDEGRSGNVLADDVGNDMFINLVSSEPLVTSLATAKKGNCVIENGVGINWMGHVVNSYGNDVSPSLDLADPVKDAIQGNANLEANQLRIIPSVESPHANLSIVVQEDHCPINMVVLDDFSIGTFVVSHVLSSEPALATMDVQPLVDILVSLISNDELNAHLSVNMKDSCLEQFDWLDGSALSLGKVRDDLGDDFHALYALKVGSVDGAF</sequence>
<comment type="caution">
    <text evidence="1">The sequence shown here is derived from an EMBL/GenBank/DDBJ whole genome shotgun (WGS) entry which is preliminary data.</text>
</comment>
<dbReference type="EMBL" id="JANQDX010000010">
    <property type="protein sequence ID" value="KAL0917146.1"/>
    <property type="molecule type" value="Genomic_DNA"/>
</dbReference>
<name>A0ABD0UWY1_DENTH</name>
<evidence type="ECO:0000313" key="2">
    <source>
        <dbReference type="Proteomes" id="UP001552299"/>
    </source>
</evidence>
<proteinExistence type="predicted"/>
<organism evidence="1 2">
    <name type="scientific">Dendrobium thyrsiflorum</name>
    <name type="common">Pinecone-like raceme dendrobium</name>
    <name type="synonym">Orchid</name>
    <dbReference type="NCBI Taxonomy" id="117978"/>
    <lineage>
        <taxon>Eukaryota</taxon>
        <taxon>Viridiplantae</taxon>
        <taxon>Streptophyta</taxon>
        <taxon>Embryophyta</taxon>
        <taxon>Tracheophyta</taxon>
        <taxon>Spermatophyta</taxon>
        <taxon>Magnoliopsida</taxon>
        <taxon>Liliopsida</taxon>
        <taxon>Asparagales</taxon>
        <taxon>Orchidaceae</taxon>
        <taxon>Epidendroideae</taxon>
        <taxon>Malaxideae</taxon>
        <taxon>Dendrobiinae</taxon>
        <taxon>Dendrobium</taxon>
    </lineage>
</organism>
<dbReference type="Proteomes" id="UP001552299">
    <property type="component" value="Unassembled WGS sequence"/>
</dbReference>